<accession>A0A5K3F9F0</accession>
<proteinExistence type="predicted"/>
<sequence length="116" mass="12640">MKGEVADKALCRRGLMRARREGRGGGHAACWFFCSLGERKALRRDQPLETQLHTHFPETGPQISGRASPQCYFCPLTLTAAVAAAAAAATEIMTAFEQHNAKGFGYLGKSTTQRLK</sequence>
<evidence type="ECO:0000313" key="1">
    <source>
        <dbReference type="WBParaSite" id="MCU_006009-RA"/>
    </source>
</evidence>
<protein>
    <submittedName>
        <fullName evidence="1">Uncharacterized protein</fullName>
    </submittedName>
</protein>
<name>A0A5K3F9F0_MESCO</name>
<dbReference type="WBParaSite" id="MCU_006009-RA">
    <property type="protein sequence ID" value="MCU_006009-RA"/>
    <property type="gene ID" value="MCU_006009"/>
</dbReference>
<organism evidence="1">
    <name type="scientific">Mesocestoides corti</name>
    <name type="common">Flatworm</name>
    <dbReference type="NCBI Taxonomy" id="53468"/>
    <lineage>
        <taxon>Eukaryota</taxon>
        <taxon>Metazoa</taxon>
        <taxon>Spiralia</taxon>
        <taxon>Lophotrochozoa</taxon>
        <taxon>Platyhelminthes</taxon>
        <taxon>Cestoda</taxon>
        <taxon>Eucestoda</taxon>
        <taxon>Cyclophyllidea</taxon>
        <taxon>Mesocestoididae</taxon>
        <taxon>Mesocestoides</taxon>
    </lineage>
</organism>
<reference evidence="1" key="1">
    <citation type="submission" date="2019-11" db="UniProtKB">
        <authorList>
            <consortium name="WormBaseParasite"/>
        </authorList>
    </citation>
    <scope>IDENTIFICATION</scope>
</reference>
<dbReference type="AlphaFoldDB" id="A0A5K3F9F0"/>